<name>A0AAV7KL28_9METZ</name>
<sequence>MGLNEDKYGSGTRIRKRDIRNLGRTLQEFISKLPYTPLASSLRDALLYSALQLSRYNKSQCCKASLSETQVIFPLHIMKLLNESYPEIDLDQFRMKWERERDNLTVRRSLSGQPDICVYADNGDFTGIEEVLQYDLNLVDNVDNHGRSALAYCCRHSSPDHMTCLEILLQHNASMDQRDNDGITALHWAAYTGNADAVLSLLKHGASISITDKTGRSPLHMATQSDNPRVLQLLLQQEDVDTKVKDCRGLTPLSWAAARDNLDAVNKLKNAESNSFVSRDTYITDSQGRSFIHWAAISPHGTVCLESLIQSDISSLQDTLGWTPLHYTALTGSQKSCEVILNVLPRDKIDTPTKRGFSALHIACYHGNGDVLDSLLSNGSDYLSPTPEGSSPLEAVAKLKLHYSQLVLETHISQLRRSATPNNREKPVCNTITSIPNYLQRSLTPTPPRSPKPPLSPKKPSTPLRHHLKANTIDSKSLTRSLPVESTPLPEPTNVLSGLESSVSSQKLSGRSRPVSAKGRIRPVQSSKRPSSNTPPNGTIPPESSSRRSSTATPPSPLQKDVNGMRRTLSYDLNLDMSDQFSAMTLPPRPTAPTPPVDSDPDSVVISEASSSPPLAPQDIESATSMLGLPAQKRPSIQSISDVWNMNDSGFISPITSIPKSPSAINMRKHRPSLTSPHTMQYESYNRSPQSLVVNTQSSSPYTQAMTLPNAPHAKRSITKNPYDSIANPTQFPSSQPLLAARNSNIPRYNRAWKPTKESLPSQRSAIRINRTDVRMSTSHYNH</sequence>
<keyword evidence="1" id="KW-0677">Repeat</keyword>
<evidence type="ECO:0000313" key="6">
    <source>
        <dbReference type="Proteomes" id="UP001165289"/>
    </source>
</evidence>
<dbReference type="InterPro" id="IPR002110">
    <property type="entry name" value="Ankyrin_rpt"/>
</dbReference>
<evidence type="ECO:0000256" key="1">
    <source>
        <dbReference type="ARBA" id="ARBA00022737"/>
    </source>
</evidence>
<feature type="repeat" description="ANK" evidence="3">
    <location>
        <begin position="214"/>
        <end position="236"/>
    </location>
</feature>
<evidence type="ECO:0000313" key="5">
    <source>
        <dbReference type="EMBL" id="KAI6661640.1"/>
    </source>
</evidence>
<dbReference type="PANTHER" id="PTHR24198:SF165">
    <property type="entry name" value="ANKYRIN REPEAT-CONTAINING PROTEIN-RELATED"/>
    <property type="match status" value="1"/>
</dbReference>
<dbReference type="Gene3D" id="1.25.40.20">
    <property type="entry name" value="Ankyrin repeat-containing domain"/>
    <property type="match status" value="2"/>
</dbReference>
<dbReference type="InterPro" id="IPR036770">
    <property type="entry name" value="Ankyrin_rpt-contain_sf"/>
</dbReference>
<dbReference type="Pfam" id="PF12796">
    <property type="entry name" value="Ank_2"/>
    <property type="match status" value="2"/>
</dbReference>
<dbReference type="SUPFAM" id="SSF48403">
    <property type="entry name" value="Ankyrin repeat"/>
    <property type="match status" value="1"/>
</dbReference>
<gene>
    <name evidence="5" type="ORF">LOD99_13513</name>
</gene>
<feature type="region of interest" description="Disordered" evidence="4">
    <location>
        <begin position="417"/>
        <end position="565"/>
    </location>
</feature>
<reference evidence="5 6" key="1">
    <citation type="journal article" date="2023" name="BMC Biol.">
        <title>The compact genome of the sponge Oopsacas minuta (Hexactinellida) is lacking key metazoan core genes.</title>
        <authorList>
            <person name="Santini S."/>
            <person name="Schenkelaars Q."/>
            <person name="Jourda C."/>
            <person name="Duchesne M."/>
            <person name="Belahbib H."/>
            <person name="Rocher C."/>
            <person name="Selva M."/>
            <person name="Riesgo A."/>
            <person name="Vervoort M."/>
            <person name="Leys S.P."/>
            <person name="Kodjabachian L."/>
            <person name="Le Bivic A."/>
            <person name="Borchiellini C."/>
            <person name="Claverie J.M."/>
            <person name="Renard E."/>
        </authorList>
    </citation>
    <scope>NUCLEOTIDE SEQUENCE [LARGE SCALE GENOMIC DNA]</scope>
    <source>
        <strain evidence="5">SPO-2</strain>
    </source>
</reference>
<evidence type="ECO:0008006" key="7">
    <source>
        <dbReference type="Google" id="ProtNLM"/>
    </source>
</evidence>
<dbReference type="EMBL" id="JAKMXF010000011">
    <property type="protein sequence ID" value="KAI6661640.1"/>
    <property type="molecule type" value="Genomic_DNA"/>
</dbReference>
<feature type="compositionally biased region" description="Polar residues" evidence="4">
    <location>
        <begin position="494"/>
        <end position="509"/>
    </location>
</feature>
<feature type="repeat" description="ANK" evidence="3">
    <location>
        <begin position="181"/>
        <end position="213"/>
    </location>
</feature>
<dbReference type="PROSITE" id="PS50088">
    <property type="entry name" value="ANK_REPEAT"/>
    <property type="match status" value="3"/>
</dbReference>
<feature type="compositionally biased region" description="Polar residues" evidence="4">
    <location>
        <begin position="430"/>
        <end position="440"/>
    </location>
</feature>
<dbReference type="PANTHER" id="PTHR24198">
    <property type="entry name" value="ANKYRIN REPEAT AND PROTEIN KINASE DOMAIN-CONTAINING PROTEIN"/>
    <property type="match status" value="1"/>
</dbReference>
<feature type="compositionally biased region" description="Low complexity" evidence="4">
    <location>
        <begin position="541"/>
        <end position="553"/>
    </location>
</feature>
<evidence type="ECO:0000256" key="2">
    <source>
        <dbReference type="ARBA" id="ARBA00023043"/>
    </source>
</evidence>
<dbReference type="AlphaFoldDB" id="A0AAV7KL28"/>
<proteinExistence type="predicted"/>
<accession>A0AAV7KL28</accession>
<evidence type="ECO:0000256" key="3">
    <source>
        <dbReference type="PROSITE-ProRule" id="PRU00023"/>
    </source>
</evidence>
<feature type="region of interest" description="Disordered" evidence="4">
    <location>
        <begin position="582"/>
        <end position="617"/>
    </location>
</feature>
<feature type="compositionally biased region" description="Pro residues" evidence="4">
    <location>
        <begin position="445"/>
        <end position="457"/>
    </location>
</feature>
<organism evidence="5 6">
    <name type="scientific">Oopsacas minuta</name>
    <dbReference type="NCBI Taxonomy" id="111878"/>
    <lineage>
        <taxon>Eukaryota</taxon>
        <taxon>Metazoa</taxon>
        <taxon>Porifera</taxon>
        <taxon>Hexactinellida</taxon>
        <taxon>Hexasterophora</taxon>
        <taxon>Lyssacinosida</taxon>
        <taxon>Leucopsacidae</taxon>
        <taxon>Oopsacas</taxon>
    </lineage>
</organism>
<dbReference type="SMART" id="SM00248">
    <property type="entry name" value="ANK"/>
    <property type="match status" value="8"/>
</dbReference>
<evidence type="ECO:0000256" key="4">
    <source>
        <dbReference type="SAM" id="MobiDB-lite"/>
    </source>
</evidence>
<feature type="repeat" description="ANK" evidence="3">
    <location>
        <begin position="355"/>
        <end position="381"/>
    </location>
</feature>
<feature type="compositionally biased region" description="Polar residues" evidence="4">
    <location>
        <begin position="524"/>
        <end position="537"/>
    </location>
</feature>
<dbReference type="PROSITE" id="PS50297">
    <property type="entry name" value="ANK_REP_REGION"/>
    <property type="match status" value="3"/>
</dbReference>
<dbReference type="Pfam" id="PF00023">
    <property type="entry name" value="Ank"/>
    <property type="match status" value="1"/>
</dbReference>
<feature type="region of interest" description="Disordered" evidence="4">
    <location>
        <begin position="749"/>
        <end position="783"/>
    </location>
</feature>
<dbReference type="Proteomes" id="UP001165289">
    <property type="component" value="Unassembled WGS sequence"/>
</dbReference>
<feature type="compositionally biased region" description="Pro residues" evidence="4">
    <location>
        <begin position="587"/>
        <end position="598"/>
    </location>
</feature>
<comment type="caution">
    <text evidence="5">The sequence shown here is derived from an EMBL/GenBank/DDBJ whole genome shotgun (WGS) entry which is preliminary data.</text>
</comment>
<keyword evidence="2 3" id="KW-0040">ANK repeat</keyword>
<protein>
    <recommendedName>
        <fullName evidence="7">Inversin</fullName>
    </recommendedName>
</protein>
<keyword evidence="6" id="KW-1185">Reference proteome</keyword>